<gene>
    <name evidence="1" type="ORF">Lysil_2261</name>
</gene>
<comment type="caution">
    <text evidence="1">The sequence shown here is derived from an EMBL/GenBank/DDBJ whole genome shotgun (WGS) entry which is preliminary data.</text>
</comment>
<dbReference type="Proteomes" id="UP000236220">
    <property type="component" value="Unassembled WGS sequence"/>
</dbReference>
<dbReference type="AlphaFoldDB" id="A0A2K1PZ67"/>
<protein>
    <recommendedName>
        <fullName evidence="3">Phosphoglycerate mutase</fullName>
    </recommendedName>
</protein>
<dbReference type="OrthoDB" id="5295974at2"/>
<evidence type="ECO:0000313" key="2">
    <source>
        <dbReference type="Proteomes" id="UP000236220"/>
    </source>
</evidence>
<organism evidence="1 2">
    <name type="scientific">Solilutibacter silvestris</name>
    <dbReference type="NCBI Taxonomy" id="1645665"/>
    <lineage>
        <taxon>Bacteria</taxon>
        <taxon>Pseudomonadati</taxon>
        <taxon>Pseudomonadota</taxon>
        <taxon>Gammaproteobacteria</taxon>
        <taxon>Lysobacterales</taxon>
        <taxon>Lysobacteraceae</taxon>
        <taxon>Solilutibacter</taxon>
    </lineage>
</organism>
<reference evidence="1 2" key="1">
    <citation type="submission" date="2017-08" db="EMBL/GenBank/DDBJ databases">
        <title>Lysobacter sylvestris genome.</title>
        <authorList>
            <person name="Zhang D.-C."/>
            <person name="Albuquerque L."/>
            <person name="Franca L."/>
            <person name="Froufe H.J.C."/>
            <person name="Barroso C."/>
            <person name="Egas C."/>
            <person name="Da Costa M."/>
            <person name="Margesin R."/>
        </authorList>
    </citation>
    <scope>NUCLEOTIDE SEQUENCE [LARGE SCALE GENOMIC DNA]</scope>
    <source>
        <strain evidence="1 2">AM20-91</strain>
    </source>
</reference>
<keyword evidence="2" id="KW-1185">Reference proteome</keyword>
<dbReference type="EMBL" id="NPZB01000002">
    <property type="protein sequence ID" value="PNS08085.1"/>
    <property type="molecule type" value="Genomic_DNA"/>
</dbReference>
<accession>A0A2K1PZ67</accession>
<name>A0A2K1PZ67_9GAMM</name>
<sequence>MSAAACLLLPSRDQFDAVAFDATLARALGRGDRIDSGGDGRRAQLRRFVRLTPTHWSLAALARQEERGDAAGSAWLRVDPVHVRPDINGARLLGWGEGLQLSEEEAHAFSAALRPLFGDAGFALEATSPDHWYLRMEPGTPLPEFRDPAEALGTDLGDDIDTSPQHRRWRVLASEAQVVLHNHPANRERARRGLPAVNAVWCWGGGVLPQSVQGVDDWMLASRDPSARILAAAADRLDTLPTKWTLPARDVAFDLHRVVKPQAIIDDWVMPALADLQRGELRQQVLDFADGLRWRFERQQRWRMFRRPVQTFS</sequence>
<evidence type="ECO:0000313" key="1">
    <source>
        <dbReference type="EMBL" id="PNS08085.1"/>
    </source>
</evidence>
<evidence type="ECO:0008006" key="3">
    <source>
        <dbReference type="Google" id="ProtNLM"/>
    </source>
</evidence>
<dbReference type="RefSeq" id="WP_103075715.1">
    <property type="nucleotide sequence ID" value="NZ_NPZB01000002.1"/>
</dbReference>
<proteinExistence type="predicted"/>